<proteinExistence type="predicted"/>
<dbReference type="Pfam" id="PF13767">
    <property type="entry name" value="DUF4168"/>
    <property type="match status" value="1"/>
</dbReference>
<protein>
    <recommendedName>
        <fullName evidence="1">DUF4168 domain-containing protein</fullName>
    </recommendedName>
</protein>
<gene>
    <name evidence="2" type="ORF">LCGC14_2308940</name>
</gene>
<comment type="caution">
    <text evidence="2">The sequence shown here is derived from an EMBL/GenBank/DDBJ whole genome shotgun (WGS) entry which is preliminary data.</text>
</comment>
<feature type="non-terminal residue" evidence="2">
    <location>
        <position position="1"/>
    </location>
</feature>
<evidence type="ECO:0000313" key="2">
    <source>
        <dbReference type="EMBL" id="KKL50097.1"/>
    </source>
</evidence>
<feature type="domain" description="DUF4168" evidence="1">
    <location>
        <begin position="9"/>
        <end position="84"/>
    </location>
</feature>
<organism evidence="2">
    <name type="scientific">marine sediment metagenome</name>
    <dbReference type="NCBI Taxonomy" id="412755"/>
    <lineage>
        <taxon>unclassified sequences</taxon>
        <taxon>metagenomes</taxon>
        <taxon>ecological metagenomes</taxon>
    </lineage>
</organism>
<sequence>QQQTSSIKDAKLLQFSIAMDSIDKISTRYESEFQSAEDTEQAQTIQQRAQAEMVKAVEKAGLTVAEYSEIAQQAQQDPQLRERIMTMSRAE</sequence>
<dbReference type="InterPro" id="IPR025433">
    <property type="entry name" value="DUF4168"/>
</dbReference>
<accession>A0A0F9FG35</accession>
<name>A0A0F9FG35_9ZZZZ</name>
<evidence type="ECO:0000259" key="1">
    <source>
        <dbReference type="Pfam" id="PF13767"/>
    </source>
</evidence>
<dbReference type="EMBL" id="LAZR01032723">
    <property type="protein sequence ID" value="KKL50097.1"/>
    <property type="molecule type" value="Genomic_DNA"/>
</dbReference>
<reference evidence="2" key="1">
    <citation type="journal article" date="2015" name="Nature">
        <title>Complex archaea that bridge the gap between prokaryotes and eukaryotes.</title>
        <authorList>
            <person name="Spang A."/>
            <person name="Saw J.H."/>
            <person name="Jorgensen S.L."/>
            <person name="Zaremba-Niedzwiedzka K."/>
            <person name="Martijn J."/>
            <person name="Lind A.E."/>
            <person name="van Eijk R."/>
            <person name="Schleper C."/>
            <person name="Guy L."/>
            <person name="Ettema T.J."/>
        </authorList>
    </citation>
    <scope>NUCLEOTIDE SEQUENCE</scope>
</reference>
<dbReference type="AlphaFoldDB" id="A0A0F9FG35"/>